<dbReference type="RefSeq" id="WP_068533889.1">
    <property type="nucleotide sequence ID" value="NZ_LVJH01000025.1"/>
</dbReference>
<evidence type="ECO:0000313" key="1">
    <source>
        <dbReference type="EMBL" id="OAB42023.1"/>
    </source>
</evidence>
<dbReference type="STRING" id="494026.PGLA_14505"/>
<reference evidence="1 2" key="1">
    <citation type="submission" date="2016-03" db="EMBL/GenBank/DDBJ databases">
        <title>Draft genome sequence of Paenibacillus glacialis DSM 22343.</title>
        <authorList>
            <person name="Shin S.-K."/>
            <person name="Yi H."/>
        </authorList>
    </citation>
    <scope>NUCLEOTIDE SEQUENCE [LARGE SCALE GENOMIC DNA]</scope>
    <source>
        <strain evidence="1 2">DSM 22343</strain>
    </source>
</reference>
<dbReference type="AlphaFoldDB" id="A0A162MCB7"/>
<keyword evidence="2" id="KW-1185">Reference proteome</keyword>
<dbReference type="Proteomes" id="UP000076967">
    <property type="component" value="Unassembled WGS sequence"/>
</dbReference>
<organism evidence="1 2">
    <name type="scientific">Paenibacillus glacialis</name>
    <dbReference type="NCBI Taxonomy" id="494026"/>
    <lineage>
        <taxon>Bacteria</taxon>
        <taxon>Bacillati</taxon>
        <taxon>Bacillota</taxon>
        <taxon>Bacilli</taxon>
        <taxon>Bacillales</taxon>
        <taxon>Paenibacillaceae</taxon>
        <taxon>Paenibacillus</taxon>
    </lineage>
</organism>
<comment type="caution">
    <text evidence="1">The sequence shown here is derived from an EMBL/GenBank/DDBJ whole genome shotgun (WGS) entry which is preliminary data.</text>
</comment>
<proteinExistence type="predicted"/>
<sequence length="101" mass="11587">MEDLIYFRKKLVCSSCLAEFQACYESKLTVHNPEVVATLETVDGFNLRLNEITRKKGRNEKVSWGNLVEVMEACPDASQKEWAKLLGVSQGRVSRMIRKHK</sequence>
<evidence type="ECO:0000313" key="2">
    <source>
        <dbReference type="Proteomes" id="UP000076967"/>
    </source>
</evidence>
<protein>
    <submittedName>
        <fullName evidence="1">Uncharacterized protein</fullName>
    </submittedName>
</protein>
<dbReference type="EMBL" id="LVJH01000025">
    <property type="protein sequence ID" value="OAB42023.1"/>
    <property type="molecule type" value="Genomic_DNA"/>
</dbReference>
<name>A0A162MCB7_9BACL</name>
<accession>A0A162MCB7</accession>
<gene>
    <name evidence="1" type="ORF">PGLA_14505</name>
</gene>